<comment type="caution">
    <text evidence="3">The sequence shown here is derived from an EMBL/GenBank/DDBJ whole genome shotgun (WGS) entry which is preliminary data.</text>
</comment>
<feature type="domain" description="Metallo-beta-lactamase" evidence="2">
    <location>
        <begin position="41"/>
        <end position="226"/>
    </location>
</feature>
<evidence type="ECO:0000313" key="3">
    <source>
        <dbReference type="EMBL" id="OQS43800.1"/>
    </source>
</evidence>
<evidence type="ECO:0000256" key="1">
    <source>
        <dbReference type="SAM" id="SignalP"/>
    </source>
</evidence>
<dbReference type="Pfam" id="PF00753">
    <property type="entry name" value="Lactamase_B"/>
    <property type="match status" value="1"/>
</dbReference>
<feature type="signal peptide" evidence="1">
    <location>
        <begin position="1"/>
        <end position="24"/>
    </location>
</feature>
<dbReference type="InterPro" id="IPR050855">
    <property type="entry name" value="NDM-1-like"/>
</dbReference>
<dbReference type="EMBL" id="MUKV01000002">
    <property type="protein sequence ID" value="OQS43800.1"/>
    <property type="molecule type" value="Genomic_DNA"/>
</dbReference>
<evidence type="ECO:0000313" key="4">
    <source>
        <dbReference type="Proteomes" id="UP000192721"/>
    </source>
</evidence>
<dbReference type="PANTHER" id="PTHR42951:SF14">
    <property type="entry name" value="METALLO-BETA-LACTAMASE SUPERFAMILY PROTEIN"/>
    <property type="match status" value="1"/>
</dbReference>
<dbReference type="AlphaFoldDB" id="A0A1W0D9V9"/>
<dbReference type="InterPro" id="IPR036866">
    <property type="entry name" value="RibonucZ/Hydroxyglut_hydro"/>
</dbReference>
<dbReference type="Gene3D" id="3.60.15.10">
    <property type="entry name" value="Ribonuclease Z/Hydroxyacylglutathione hydrolase-like"/>
    <property type="match status" value="1"/>
</dbReference>
<dbReference type="InterPro" id="IPR001279">
    <property type="entry name" value="Metallo-B-lactamas"/>
</dbReference>
<organism evidence="3 4">
    <name type="scientific">Chromobacterium haemolyticum</name>
    <dbReference type="NCBI Taxonomy" id="394935"/>
    <lineage>
        <taxon>Bacteria</taxon>
        <taxon>Pseudomonadati</taxon>
        <taxon>Pseudomonadota</taxon>
        <taxon>Betaproteobacteria</taxon>
        <taxon>Neisseriales</taxon>
        <taxon>Chromobacteriaceae</taxon>
        <taxon>Chromobacterium</taxon>
    </lineage>
</organism>
<keyword evidence="3" id="KW-0378">Hydrolase</keyword>
<dbReference type="GO" id="GO:0016787">
    <property type="term" value="F:hydrolase activity"/>
    <property type="evidence" value="ECO:0007669"/>
    <property type="project" value="UniProtKB-KW"/>
</dbReference>
<evidence type="ECO:0000259" key="2">
    <source>
        <dbReference type="SMART" id="SM00849"/>
    </source>
</evidence>
<dbReference type="Proteomes" id="UP000192721">
    <property type="component" value="Unassembled WGS sequence"/>
</dbReference>
<gene>
    <name evidence="3" type="ORF">B0T45_03000</name>
</gene>
<sequence length="293" mass="31774">MIQHRISGSFVAGALLMSAAFAQADALKVDVYNPGAKSLFPVSSELVTGKSEAVLIDAQFQRNDAEALVAKVKASGKKLTTVFISHPDPDFYFGLDVIKAAFPDAKVLATASTIEAIKASKDGKMAYWGPILKDNAPKTLIVPEPIQGDTLKVDGQKLQVMGLKGPTPDRTYIWAPSIKTAMGGVLTYGNMHVWTADTQTPKDRADWQKSLKNLQALKPKVVVPGHFLNNAPHTLASVKFTSDYLKTLEAELPKAKNSAELVTAMKQRYPKLEGVADLELSAKVLKGEMKWPQ</sequence>
<proteinExistence type="predicted"/>
<accession>A0A1W0D9V9</accession>
<dbReference type="RefSeq" id="WP_081554599.1">
    <property type="nucleotide sequence ID" value="NZ_MUKV01000002.1"/>
</dbReference>
<protein>
    <submittedName>
        <fullName evidence="3">MBL fold metallo-hydrolase</fullName>
    </submittedName>
</protein>
<reference evidence="3 4" key="1">
    <citation type="submission" date="2017-02" db="EMBL/GenBank/DDBJ databases">
        <title>Chromobacterium haemolyticum H5244.</title>
        <authorList>
            <person name="Gulvik C.A."/>
        </authorList>
    </citation>
    <scope>NUCLEOTIDE SEQUENCE [LARGE SCALE GENOMIC DNA]</scope>
    <source>
        <strain evidence="3 4">H5244</strain>
    </source>
</reference>
<dbReference type="PANTHER" id="PTHR42951">
    <property type="entry name" value="METALLO-BETA-LACTAMASE DOMAIN-CONTAINING"/>
    <property type="match status" value="1"/>
</dbReference>
<name>A0A1W0D9V9_9NEIS</name>
<keyword evidence="1" id="KW-0732">Signal</keyword>
<dbReference type="SMART" id="SM00849">
    <property type="entry name" value="Lactamase_B"/>
    <property type="match status" value="1"/>
</dbReference>
<feature type="chain" id="PRO_5012845408" evidence="1">
    <location>
        <begin position="25"/>
        <end position="293"/>
    </location>
</feature>
<dbReference type="CDD" id="cd07739">
    <property type="entry name" value="metallo-hydrolase-like_MBL-fold"/>
    <property type="match status" value="1"/>
</dbReference>
<dbReference type="SUPFAM" id="SSF56281">
    <property type="entry name" value="Metallo-hydrolase/oxidoreductase"/>
    <property type="match status" value="1"/>
</dbReference>